<name>A0A5C6C690_9BACT</name>
<evidence type="ECO:0008006" key="3">
    <source>
        <dbReference type="Google" id="ProtNLM"/>
    </source>
</evidence>
<reference evidence="1 2" key="1">
    <citation type="journal article" date="2020" name="Antonie Van Leeuwenhoek">
        <title>Rhodopirellula heiligendammensis sp. nov., Rhodopirellula pilleata sp. nov., and Rhodopirellula solitaria sp. nov. isolated from natural or artificial marine surfaces in Northern Germany and California, USA, and emended description of the genus Rhodopirellula.</title>
        <authorList>
            <person name="Kallscheuer N."/>
            <person name="Wiegand S."/>
            <person name="Jogler M."/>
            <person name="Boedeker C."/>
            <person name="Peeters S.H."/>
            <person name="Rast P."/>
            <person name="Heuer A."/>
            <person name="Jetten M.S.M."/>
            <person name="Rohde M."/>
            <person name="Jogler C."/>
        </authorList>
    </citation>
    <scope>NUCLEOTIDE SEQUENCE [LARGE SCALE GENOMIC DNA]</scope>
    <source>
        <strain evidence="1 2">Poly21</strain>
    </source>
</reference>
<dbReference type="EMBL" id="SJPU01000001">
    <property type="protein sequence ID" value="TWU19562.1"/>
    <property type="molecule type" value="Genomic_DNA"/>
</dbReference>
<gene>
    <name evidence="1" type="ORF">Poly21_17360</name>
</gene>
<evidence type="ECO:0000313" key="1">
    <source>
        <dbReference type="EMBL" id="TWU19562.1"/>
    </source>
</evidence>
<proteinExistence type="predicted"/>
<dbReference type="Proteomes" id="UP000319908">
    <property type="component" value="Unassembled WGS sequence"/>
</dbReference>
<protein>
    <recommendedName>
        <fullName evidence="3">DUF3168 domain-containing protein</fullName>
    </recommendedName>
</protein>
<keyword evidence="2" id="KW-1185">Reference proteome</keyword>
<organism evidence="1 2">
    <name type="scientific">Allorhodopirellula heiligendammensis</name>
    <dbReference type="NCBI Taxonomy" id="2714739"/>
    <lineage>
        <taxon>Bacteria</taxon>
        <taxon>Pseudomonadati</taxon>
        <taxon>Planctomycetota</taxon>
        <taxon>Planctomycetia</taxon>
        <taxon>Pirellulales</taxon>
        <taxon>Pirellulaceae</taxon>
        <taxon>Allorhodopirellula</taxon>
    </lineage>
</organism>
<evidence type="ECO:0000313" key="2">
    <source>
        <dbReference type="Proteomes" id="UP000319908"/>
    </source>
</evidence>
<accession>A0A5C6C690</accession>
<dbReference type="RefSeq" id="WP_302118071.1">
    <property type="nucleotide sequence ID" value="NZ_SJPU01000001.1"/>
</dbReference>
<comment type="caution">
    <text evidence="1">The sequence shown here is derived from an EMBL/GenBank/DDBJ whole genome shotgun (WGS) entry which is preliminary data.</text>
</comment>
<dbReference type="AlphaFoldDB" id="A0A5C6C690"/>
<dbReference type="Pfam" id="PF11367">
    <property type="entry name" value="Tail_completion_gp17"/>
    <property type="match status" value="1"/>
</dbReference>
<sequence>MNAAQRAVRAVILRNPQLAAKLQTATGHAVRPGDASQVDRPPYVLLWRITDRPVHTLNGRESIRIARVQVDSYAATKSEAAAIAQAIGDAVALFQRGNADGVWLAEITEDDTRDRDERNREGADLPLRVVQADYLLTYRDNTPPTL</sequence>
<dbReference type="InterPro" id="IPR021508">
    <property type="entry name" value="Gp17-like"/>
</dbReference>